<proteinExistence type="predicted"/>
<accession>A0A8H3D8E3</accession>
<reference evidence="1" key="1">
    <citation type="submission" date="2021-01" db="EMBL/GenBank/DDBJ databases">
        <authorList>
            <person name="Kaushik A."/>
        </authorList>
    </citation>
    <scope>NUCLEOTIDE SEQUENCE</scope>
    <source>
        <strain evidence="1">AG2-2IIIB</strain>
    </source>
</reference>
<evidence type="ECO:0000313" key="2">
    <source>
        <dbReference type="Proteomes" id="UP000663843"/>
    </source>
</evidence>
<gene>
    <name evidence="1" type="ORF">RDB_LOCUS158832</name>
</gene>
<name>A0A8H3D8E3_9AGAM</name>
<dbReference type="Proteomes" id="UP000663843">
    <property type="component" value="Unassembled WGS sequence"/>
</dbReference>
<protein>
    <submittedName>
        <fullName evidence="1">Uncharacterized protein</fullName>
    </submittedName>
</protein>
<dbReference type="EMBL" id="CAJMWT010006343">
    <property type="protein sequence ID" value="CAE6515485.1"/>
    <property type="molecule type" value="Genomic_DNA"/>
</dbReference>
<organism evidence="1 2">
    <name type="scientific">Rhizoctonia solani</name>
    <dbReference type="NCBI Taxonomy" id="456999"/>
    <lineage>
        <taxon>Eukaryota</taxon>
        <taxon>Fungi</taxon>
        <taxon>Dikarya</taxon>
        <taxon>Basidiomycota</taxon>
        <taxon>Agaricomycotina</taxon>
        <taxon>Agaricomycetes</taxon>
        <taxon>Cantharellales</taxon>
        <taxon>Ceratobasidiaceae</taxon>
        <taxon>Rhizoctonia</taxon>
    </lineage>
</organism>
<dbReference type="AlphaFoldDB" id="A0A8H3D8E3"/>
<comment type="caution">
    <text evidence="1">The sequence shown here is derived from an EMBL/GenBank/DDBJ whole genome shotgun (WGS) entry which is preliminary data.</text>
</comment>
<evidence type="ECO:0000313" key="1">
    <source>
        <dbReference type="EMBL" id="CAE6515485.1"/>
    </source>
</evidence>
<sequence>MLDFFAAVPPLTPLLHFVGDILRTGYPDRRNERETLVQHIRRIISVLDSALMSSGDSGLDTVWILNLRTKLAHMLEKLTPKNRSILRRVRARWICHERFIHETNREIDGVLRLIELHTVVSLNGGVASLRGEVGQLMRDARLNSSTPPAHNTVCECGASRGPADRGYVSRTRMFSTTVAWLTRMIAIGLVSQTHWIFWLGYINKRGDWTTHFDIASRQIEYLV</sequence>